<keyword evidence="2" id="KW-0805">Transcription regulation</keyword>
<name>A0A6P7Z937_9AMPH</name>
<evidence type="ECO:0000256" key="1">
    <source>
        <dbReference type="ARBA" id="ARBA00004123"/>
    </source>
</evidence>
<evidence type="ECO:0000256" key="2">
    <source>
        <dbReference type="ARBA" id="ARBA00023015"/>
    </source>
</evidence>
<dbReference type="Pfam" id="PF15365">
    <property type="entry name" value="PNRC"/>
    <property type="match status" value="1"/>
</dbReference>
<evidence type="ECO:0000256" key="3">
    <source>
        <dbReference type="ARBA" id="ARBA00023159"/>
    </source>
</evidence>
<comment type="subcellular location">
    <subcellularLocation>
        <location evidence="1">Nucleus</location>
    </subcellularLocation>
</comment>
<dbReference type="InParanoid" id="A0A6P7Z937"/>
<gene>
    <name evidence="8" type="primary">PNRC2</name>
</gene>
<dbReference type="CTD" id="55629"/>
<keyword evidence="5" id="KW-0539">Nucleus</keyword>
<dbReference type="GO" id="GO:0005634">
    <property type="term" value="C:nucleus"/>
    <property type="evidence" value="ECO:0007669"/>
    <property type="project" value="UniProtKB-SubCell"/>
</dbReference>
<sequence>MGGGEKFTIPVPQPRNKLNKNHQLYNRQKSKDQNTTPVNKMHLKKERGYGYSQSAVAWQAMQNGGKNTVPFPNPNWYSLVSSSHPLLNCQSSQNYAGAKFSEPPSPSVLPRPPSHWVPLTFIPPDREIMSYQLKTLLKVQA</sequence>
<keyword evidence="3" id="KW-0010">Activator</keyword>
<accession>A0A6P7Z937</accession>
<dbReference type="OrthoDB" id="8732832at2759"/>
<dbReference type="KEGG" id="muo:115479893"/>
<feature type="compositionally biased region" description="Polar residues" evidence="6">
    <location>
        <begin position="21"/>
        <end position="38"/>
    </location>
</feature>
<proteinExistence type="predicted"/>
<dbReference type="GO" id="GO:0016071">
    <property type="term" value="P:mRNA metabolic process"/>
    <property type="evidence" value="ECO:0007669"/>
    <property type="project" value="UniProtKB-ARBA"/>
</dbReference>
<protein>
    <submittedName>
        <fullName evidence="8">Proline-rich nuclear receptor coactivator 2</fullName>
    </submittedName>
</protein>
<dbReference type="RefSeq" id="XP_030074063.1">
    <property type="nucleotide sequence ID" value="XM_030218203.1"/>
</dbReference>
<dbReference type="Proteomes" id="UP000515156">
    <property type="component" value="Chromosome 11"/>
</dbReference>
<keyword evidence="7" id="KW-1185">Reference proteome</keyword>
<evidence type="ECO:0000256" key="5">
    <source>
        <dbReference type="ARBA" id="ARBA00023242"/>
    </source>
</evidence>
<dbReference type="PANTHER" id="PTHR15405">
    <property type="entry name" value="PROLINE-RICH NUCLEAR RECEPTOR COACTIVATOR"/>
    <property type="match status" value="1"/>
</dbReference>
<keyword evidence="4" id="KW-0804">Transcription</keyword>
<dbReference type="FunCoup" id="A0A6P7Z937">
    <property type="interactions" value="3195"/>
</dbReference>
<dbReference type="InterPro" id="IPR026780">
    <property type="entry name" value="PNRC1/2"/>
</dbReference>
<evidence type="ECO:0000313" key="8">
    <source>
        <dbReference type="RefSeq" id="XP_030074063.1"/>
    </source>
</evidence>
<evidence type="ECO:0000256" key="4">
    <source>
        <dbReference type="ARBA" id="ARBA00023163"/>
    </source>
</evidence>
<dbReference type="GeneID" id="115479893"/>
<evidence type="ECO:0000256" key="6">
    <source>
        <dbReference type="SAM" id="MobiDB-lite"/>
    </source>
</evidence>
<feature type="region of interest" description="Disordered" evidence="6">
    <location>
        <begin position="1"/>
        <end position="38"/>
    </location>
</feature>
<reference evidence="7" key="1">
    <citation type="submission" date="2024-06" db="UniProtKB">
        <authorList>
            <consortium name="RefSeq"/>
        </authorList>
    </citation>
    <scope>NUCLEOTIDE SEQUENCE [LARGE SCALE GENOMIC DNA]</scope>
</reference>
<reference evidence="8" key="2">
    <citation type="submission" date="2025-08" db="UniProtKB">
        <authorList>
            <consortium name="RefSeq"/>
        </authorList>
    </citation>
    <scope>IDENTIFICATION</scope>
</reference>
<dbReference type="AlphaFoldDB" id="A0A6P7Z937"/>
<dbReference type="InterPro" id="IPR028322">
    <property type="entry name" value="PNRC-like_rgn"/>
</dbReference>
<evidence type="ECO:0000313" key="7">
    <source>
        <dbReference type="Proteomes" id="UP000515156"/>
    </source>
</evidence>
<organism evidence="7 8">
    <name type="scientific">Microcaecilia unicolor</name>
    <dbReference type="NCBI Taxonomy" id="1415580"/>
    <lineage>
        <taxon>Eukaryota</taxon>
        <taxon>Metazoa</taxon>
        <taxon>Chordata</taxon>
        <taxon>Craniata</taxon>
        <taxon>Vertebrata</taxon>
        <taxon>Euteleostomi</taxon>
        <taxon>Amphibia</taxon>
        <taxon>Gymnophiona</taxon>
        <taxon>Siphonopidae</taxon>
        <taxon>Microcaecilia</taxon>
    </lineage>
</organism>
<keyword evidence="8" id="KW-0675">Receptor</keyword>